<proteinExistence type="predicted"/>
<evidence type="ECO:0000313" key="5">
    <source>
        <dbReference type="Proteomes" id="UP000003244"/>
    </source>
</evidence>
<dbReference type="STRING" id="596315.HMPREF0634_0840"/>
<dbReference type="GeneID" id="84801321"/>
<keyword evidence="3" id="KW-0812">Transmembrane</keyword>
<keyword evidence="5" id="KW-1185">Reference proteome</keyword>
<dbReference type="NCBIfam" id="NF033745">
    <property type="entry name" value="class_C_sortase"/>
    <property type="match status" value="1"/>
</dbReference>
<dbReference type="Pfam" id="PF04203">
    <property type="entry name" value="Sortase"/>
    <property type="match status" value="1"/>
</dbReference>
<dbReference type="SUPFAM" id="SSF63817">
    <property type="entry name" value="Sortase"/>
    <property type="match status" value="1"/>
</dbReference>
<dbReference type="GO" id="GO:0016787">
    <property type="term" value="F:hydrolase activity"/>
    <property type="evidence" value="ECO:0007669"/>
    <property type="project" value="UniProtKB-KW"/>
</dbReference>
<feature type="active site" description="Proton donor/acceptor" evidence="2">
    <location>
        <position position="154"/>
    </location>
</feature>
<dbReference type="InterPro" id="IPR023365">
    <property type="entry name" value="Sortase_dom-sf"/>
</dbReference>
<reference evidence="4 5" key="1">
    <citation type="submission" date="2010-08" db="EMBL/GenBank/DDBJ databases">
        <authorList>
            <person name="Harkins D.M."/>
            <person name="Madupu R."/>
            <person name="Durkin A.S."/>
            <person name="Torralba M."/>
            <person name="Methe B."/>
            <person name="Sutton G.G."/>
            <person name="Nelson K.E."/>
        </authorList>
    </citation>
    <scope>NUCLEOTIDE SEQUENCE [LARGE SCALE GENOMIC DNA]</scope>
    <source>
        <strain evidence="4 5">DSM 17678</strain>
    </source>
</reference>
<feature type="active site" description="Acyl-thioester intermediate" evidence="2">
    <location>
        <position position="216"/>
    </location>
</feature>
<dbReference type="RefSeq" id="WP_007790913.1">
    <property type="nucleotide sequence ID" value="NZ_ADGQ01000071.1"/>
</dbReference>
<sequence length="285" mass="32546">MKKNKRKKGKLLNRIINTVIIIGVLTMLYPFISQLYYSQLSKQNTDDFDKIASTLEPYEIKERIRLATAYNDSLKGGVTTDPYVKKRLEEGRTEYARMLEVHEKIGHVLIPKIGEDLPIYAGTAESVLQKGVGHLEGSSLPIGGSSTHSVLTAHSGLPKNRLFTDLKKLKIGDNFYITNIQKCIAYKVDQIKVVEPTHFEDMQISIGRDYVTLLTCTPYMVNSHRLLIRGHRIPYSPKMEEKEKNIMSNTLFVYAIIILAILLLIIILLVRNSRKKRKKKEVKCE</sequence>
<accession>E0E4U5</accession>
<gene>
    <name evidence="4" type="ORF">HMPREF0634_0840</name>
</gene>
<feature type="transmembrane region" description="Helical" evidence="3">
    <location>
        <begin position="12"/>
        <end position="32"/>
    </location>
</feature>
<protein>
    <submittedName>
        <fullName evidence="4">Sortase family protein</fullName>
    </submittedName>
</protein>
<dbReference type="AlphaFoldDB" id="E0E4U5"/>
<keyword evidence="3" id="KW-1133">Transmembrane helix</keyword>
<organism evidence="4 5">
    <name type="scientific">Peptostreptococcus stomatis DSM 17678</name>
    <dbReference type="NCBI Taxonomy" id="596315"/>
    <lineage>
        <taxon>Bacteria</taxon>
        <taxon>Bacillati</taxon>
        <taxon>Bacillota</taxon>
        <taxon>Clostridia</taxon>
        <taxon>Peptostreptococcales</taxon>
        <taxon>Peptostreptococcaceae</taxon>
        <taxon>Peptostreptococcus</taxon>
    </lineage>
</organism>
<dbReference type="eggNOG" id="COG3764">
    <property type="taxonomic scope" value="Bacteria"/>
</dbReference>
<dbReference type="OrthoDB" id="1648028at2"/>
<dbReference type="InterPro" id="IPR005754">
    <property type="entry name" value="Sortase"/>
</dbReference>
<keyword evidence="1" id="KW-0378">Hydrolase</keyword>
<dbReference type="NCBIfam" id="TIGR01076">
    <property type="entry name" value="sortase_fam"/>
    <property type="match status" value="1"/>
</dbReference>
<name>E0E4U5_9FIRM</name>
<evidence type="ECO:0000256" key="1">
    <source>
        <dbReference type="ARBA" id="ARBA00022801"/>
    </source>
</evidence>
<evidence type="ECO:0000256" key="3">
    <source>
        <dbReference type="SAM" id="Phobius"/>
    </source>
</evidence>
<dbReference type="InterPro" id="IPR042002">
    <property type="entry name" value="Sortase_C"/>
</dbReference>
<evidence type="ECO:0000313" key="4">
    <source>
        <dbReference type="EMBL" id="EFM64014.1"/>
    </source>
</evidence>
<comment type="caution">
    <text evidence="4">The sequence shown here is derived from an EMBL/GenBank/DDBJ whole genome shotgun (WGS) entry which is preliminary data.</text>
</comment>
<evidence type="ECO:0000256" key="2">
    <source>
        <dbReference type="PIRSR" id="PIRSR605754-1"/>
    </source>
</evidence>
<feature type="transmembrane region" description="Helical" evidence="3">
    <location>
        <begin position="251"/>
        <end position="270"/>
    </location>
</feature>
<keyword evidence="3" id="KW-0472">Membrane</keyword>
<dbReference type="Proteomes" id="UP000003244">
    <property type="component" value="Unassembled WGS sequence"/>
</dbReference>
<dbReference type="EMBL" id="ADGQ01000071">
    <property type="protein sequence ID" value="EFM64014.1"/>
    <property type="molecule type" value="Genomic_DNA"/>
</dbReference>
<dbReference type="CDD" id="cd05827">
    <property type="entry name" value="Sortase_C"/>
    <property type="match status" value="1"/>
</dbReference>
<dbReference type="Gene3D" id="2.40.260.10">
    <property type="entry name" value="Sortase"/>
    <property type="match status" value="1"/>
</dbReference>